<comment type="caution">
    <text evidence="1">The sequence shown here is derived from an EMBL/GenBank/DDBJ whole genome shotgun (WGS) entry which is preliminary data.</text>
</comment>
<accession>A0AA38LWA3</accession>
<protein>
    <submittedName>
        <fullName evidence="1">Uncharacterized protein</fullName>
    </submittedName>
</protein>
<name>A0AA38LWA3_9TREE</name>
<organism evidence="1 2">
    <name type="scientific">Dioszegia hungarica</name>
    <dbReference type="NCBI Taxonomy" id="4972"/>
    <lineage>
        <taxon>Eukaryota</taxon>
        <taxon>Fungi</taxon>
        <taxon>Dikarya</taxon>
        <taxon>Basidiomycota</taxon>
        <taxon>Agaricomycotina</taxon>
        <taxon>Tremellomycetes</taxon>
        <taxon>Tremellales</taxon>
        <taxon>Bulleribasidiaceae</taxon>
        <taxon>Dioszegia</taxon>
    </lineage>
</organism>
<dbReference type="RefSeq" id="XP_052946196.1">
    <property type="nucleotide sequence ID" value="XM_053093248.1"/>
</dbReference>
<reference evidence="1" key="1">
    <citation type="journal article" date="2022" name="G3 (Bethesda)">
        <title>High quality genome of the basidiomycete yeast Dioszegia hungarica PDD-24b-2 isolated from cloud water.</title>
        <authorList>
            <person name="Jarrige D."/>
            <person name="Haridas S."/>
            <person name="Bleykasten-Grosshans C."/>
            <person name="Joly M."/>
            <person name="Nadalig T."/>
            <person name="Sancelme M."/>
            <person name="Vuilleumier S."/>
            <person name="Grigoriev I.V."/>
            <person name="Amato P."/>
            <person name="Bringel F."/>
        </authorList>
    </citation>
    <scope>NUCLEOTIDE SEQUENCE</scope>
    <source>
        <strain evidence="1">PDD-24b-2</strain>
    </source>
</reference>
<sequence>MLRPSLAIRVPIRNPHERKHPHQIPVGKSRIVDDPAPTSADENAQTEYIIDTYFSEEHAFELGKNTFGMRIPRAALERDSWGLAYRVHSTESTMRRASQGSVERLVVNPMRCSKAARNPFHTETITVTSLDGQSSTDIAVDLTFMPHSPVDRSDFPVARRRYQAMGSDYSSLTLQFGSLKAMRARPYDTPRSITLFDAFGSRHAETGRKVVIADRVEGGFVAENIASLGRATMTLSFEGKDGIEQFTTRGTVPVGVELHLRPGGGQGAETAQLVLYRFVKAAPQCHGDHNRAGCVIPGYNWWTAGKSSICPVCGTPIMEVFGSVRIERAPRC</sequence>
<evidence type="ECO:0000313" key="1">
    <source>
        <dbReference type="EMBL" id="KAI9636419.1"/>
    </source>
</evidence>
<dbReference type="EMBL" id="JAKWFO010000005">
    <property type="protein sequence ID" value="KAI9636419.1"/>
    <property type="molecule type" value="Genomic_DNA"/>
</dbReference>
<gene>
    <name evidence="1" type="ORF">MKK02DRAFT_45126</name>
</gene>
<evidence type="ECO:0000313" key="2">
    <source>
        <dbReference type="Proteomes" id="UP001164286"/>
    </source>
</evidence>
<keyword evidence="2" id="KW-1185">Reference proteome</keyword>
<dbReference type="GeneID" id="77732453"/>
<dbReference type="Proteomes" id="UP001164286">
    <property type="component" value="Unassembled WGS sequence"/>
</dbReference>
<proteinExistence type="predicted"/>
<dbReference type="AlphaFoldDB" id="A0AA38LWA3"/>